<dbReference type="SUPFAM" id="SSF46955">
    <property type="entry name" value="Putative DNA-binding domain"/>
    <property type="match status" value="1"/>
</dbReference>
<comment type="caution">
    <text evidence="2">The sequence shown here is derived from an EMBL/GenBank/DDBJ whole genome shotgun (WGS) entry which is preliminary data.</text>
</comment>
<name>A0ABX2DL30_9BACL</name>
<evidence type="ECO:0000313" key="3">
    <source>
        <dbReference type="Proteomes" id="UP000711047"/>
    </source>
</evidence>
<evidence type="ECO:0000313" key="2">
    <source>
        <dbReference type="EMBL" id="NQX45330.1"/>
    </source>
</evidence>
<dbReference type="InterPro" id="IPR041657">
    <property type="entry name" value="HTH_17"/>
</dbReference>
<dbReference type="Proteomes" id="UP000711047">
    <property type="component" value="Unassembled WGS sequence"/>
</dbReference>
<evidence type="ECO:0000259" key="1">
    <source>
        <dbReference type="Pfam" id="PF12728"/>
    </source>
</evidence>
<organism evidence="2 3">
    <name type="scientific">Paenibacillus tritici</name>
    <dbReference type="NCBI Taxonomy" id="1873425"/>
    <lineage>
        <taxon>Bacteria</taxon>
        <taxon>Bacillati</taxon>
        <taxon>Bacillota</taxon>
        <taxon>Bacilli</taxon>
        <taxon>Bacillales</taxon>
        <taxon>Paenibacillaceae</taxon>
        <taxon>Paenibacillus</taxon>
    </lineage>
</organism>
<reference evidence="2 3" key="1">
    <citation type="submission" date="2020-05" db="EMBL/GenBank/DDBJ databases">
        <title>Paenibacillus glebae, sp. nov., Paenibacillus humi sp. nov., Paenibacillus pedi sp. nov., Paenibacillus terrestris sp. nov. and Paenibacillus terricola sp. nov., isolated from a forest top soil sample.</title>
        <authorList>
            <person name="Qi S."/>
            <person name="Carlier A."/>
            <person name="Cnockaert M."/>
            <person name="Vandamme P."/>
        </authorList>
    </citation>
    <scope>NUCLEOTIDE SEQUENCE [LARGE SCALE GENOMIC DNA]</scope>
    <source>
        <strain evidence="2 3">LMG 29502</strain>
    </source>
</reference>
<feature type="domain" description="Helix-turn-helix" evidence="1">
    <location>
        <begin position="21"/>
        <end position="67"/>
    </location>
</feature>
<dbReference type="Pfam" id="PF12728">
    <property type="entry name" value="HTH_17"/>
    <property type="match status" value="1"/>
</dbReference>
<proteinExistence type="predicted"/>
<dbReference type="RefSeq" id="WP_173130548.1">
    <property type="nucleotide sequence ID" value="NZ_JABMKX010000004.1"/>
</dbReference>
<keyword evidence="3" id="KW-1185">Reference proteome</keyword>
<dbReference type="EMBL" id="JABMKX010000004">
    <property type="protein sequence ID" value="NQX45330.1"/>
    <property type="molecule type" value="Genomic_DNA"/>
</dbReference>
<protein>
    <submittedName>
        <fullName evidence="2">Helix-turn-helix domain-containing protein</fullName>
    </submittedName>
</protein>
<sequence>MYNFSSKEELAEWIAREVVGTSEAMEIMDCSRQNLHKFVQSGKLVPIKDTGRERLFLRSDVLERKEAASIYNRKPKTDKPGE</sequence>
<gene>
    <name evidence="2" type="ORF">HQN87_08295</name>
</gene>
<dbReference type="InterPro" id="IPR009061">
    <property type="entry name" value="DNA-bd_dom_put_sf"/>
</dbReference>
<accession>A0ABX2DL30</accession>